<proteinExistence type="predicted"/>
<evidence type="ECO:0000313" key="2">
    <source>
        <dbReference type="EMBL" id="TMQ91373.1"/>
    </source>
</evidence>
<feature type="region of interest" description="Disordered" evidence="1">
    <location>
        <begin position="72"/>
        <end position="92"/>
    </location>
</feature>
<protein>
    <submittedName>
        <fullName evidence="2">Uncharacterized protein</fullName>
    </submittedName>
</protein>
<accession>A0A5C4J3T8</accession>
<dbReference type="OrthoDB" id="3577809at2"/>
<evidence type="ECO:0000256" key="1">
    <source>
        <dbReference type="SAM" id="MobiDB-lite"/>
    </source>
</evidence>
<sequence length="111" mass="12200">MGHQVLLGKETTSGQSPTLYATDRDSYVVQGWIVTDPEIVNRLSLSHDETIVEVPPRLMTHLAKDGLSGEITNVMAPSSTSTKRETTSSKAFASVTRTRSLRWMSPPMRPA</sequence>
<comment type="caution">
    <text evidence="2">The sequence shown here is derived from an EMBL/GenBank/DDBJ whole genome shotgun (WGS) entry which is preliminary data.</text>
</comment>
<reference evidence="2 3" key="1">
    <citation type="submission" date="2019-05" db="EMBL/GenBank/DDBJ databases">
        <title>Draft genome sequence of Actinomadura sp. 14C53.</title>
        <authorList>
            <person name="Saricaoglu S."/>
            <person name="Isik K."/>
        </authorList>
    </citation>
    <scope>NUCLEOTIDE SEQUENCE [LARGE SCALE GENOMIC DNA]</scope>
    <source>
        <strain evidence="2 3">14C53</strain>
    </source>
</reference>
<dbReference type="AlphaFoldDB" id="A0A5C4J3T8"/>
<organism evidence="2 3">
    <name type="scientific">Actinomadura soli</name>
    <dbReference type="NCBI Taxonomy" id="2508997"/>
    <lineage>
        <taxon>Bacteria</taxon>
        <taxon>Bacillati</taxon>
        <taxon>Actinomycetota</taxon>
        <taxon>Actinomycetes</taxon>
        <taxon>Streptosporangiales</taxon>
        <taxon>Thermomonosporaceae</taxon>
        <taxon>Actinomadura</taxon>
    </lineage>
</organism>
<gene>
    <name evidence="2" type="ORF">ETD83_31240</name>
</gene>
<dbReference type="EMBL" id="VCKW01000215">
    <property type="protein sequence ID" value="TMQ91373.1"/>
    <property type="molecule type" value="Genomic_DNA"/>
</dbReference>
<evidence type="ECO:0000313" key="3">
    <source>
        <dbReference type="Proteomes" id="UP000309174"/>
    </source>
</evidence>
<dbReference type="Proteomes" id="UP000309174">
    <property type="component" value="Unassembled WGS sequence"/>
</dbReference>
<keyword evidence="3" id="KW-1185">Reference proteome</keyword>
<name>A0A5C4J3T8_9ACTN</name>